<dbReference type="Gene3D" id="2.60.40.1180">
    <property type="entry name" value="Golgi alpha-mannosidase II"/>
    <property type="match status" value="1"/>
</dbReference>
<dbReference type="AlphaFoldDB" id="A0A0K1QE01"/>
<sequence>MSWARMGSKWIRRRTLTCIVSLPLVALLLQHCDGDAGDDANGNGDPNGAGTTGGDSGTSNDGASGPTSPPPTPPLPSADVTFTIDASAGRHPISPYIYGTNYETSMMTGIGAFRMGGNRWTTYNWENNATNGGKDNGNVSGNRVCDLVGCGAKSEVPGEAVRVGVLLAYQYGAAPIVTIPIVDYVAADKLDPPITAQASPSNTRFRQNKDRKPGNVSAPVASLGDNFVYQDEAIDFFEDTFQSDLAAGRKIFYMLDNEPSIWDGTHALIHPSATTYAEMKERTIRFASMIKERAPKAMVFGPVAYGFNEMMSLQDAPDRSNGEYMTWYLQEMKKAEQSNGRRLVDVLDMHWGSEARGDGVRVLDETAQQTAGVIAARLQAPRSLWDPTYEETSWIVDDYLKAPIRWIPRLHETIDANYPGTKISFSEYNHGGGQIISGGIAEADVLGIFGREDVFLATHWDREDSPYIYGAMKLFVNYDGAGGRVGDVSVSATTSNVETTSVYAMQSSTDPNKCYVVALNKTTSSLSTNVYLSNAGDYTKVARYQLVDGTPTPQALGESSVTGSAFNYTMPPMSVTTFVLLR</sequence>
<keyword evidence="2" id="KW-0732">Signal</keyword>
<proteinExistence type="predicted"/>
<dbReference type="InterPro" id="IPR017853">
    <property type="entry name" value="GH"/>
</dbReference>
<reference evidence="4 5" key="1">
    <citation type="submission" date="2015-08" db="EMBL/GenBank/DDBJ databases">
        <authorList>
            <person name="Babu N.S."/>
            <person name="Beckwith C.J."/>
            <person name="Beseler K.G."/>
            <person name="Brison A."/>
            <person name="Carone J.V."/>
            <person name="Caskin T.P."/>
            <person name="Diamond M."/>
            <person name="Durham M.E."/>
            <person name="Foxe J.M."/>
            <person name="Go M."/>
            <person name="Henderson B.A."/>
            <person name="Jones I.B."/>
            <person name="McGettigan J.A."/>
            <person name="Micheletti S.J."/>
            <person name="Nasrallah M.E."/>
            <person name="Ortiz D."/>
            <person name="Piller C.R."/>
            <person name="Privatt S.R."/>
            <person name="Schneider S.L."/>
            <person name="Sharp S."/>
            <person name="Smith T.C."/>
            <person name="Stanton J.D."/>
            <person name="Ullery H.E."/>
            <person name="Wilson R.J."/>
            <person name="Serrano M.G."/>
            <person name="Buck G."/>
            <person name="Lee V."/>
            <person name="Wang Y."/>
            <person name="Carvalho R."/>
            <person name="Voegtly L."/>
            <person name="Shi R."/>
            <person name="Duckworth R."/>
            <person name="Johnson A."/>
            <person name="Loviza R."/>
            <person name="Walstead R."/>
            <person name="Shah Z."/>
            <person name="Kiflezghi M."/>
            <person name="Wade K."/>
            <person name="Ball S.L."/>
            <person name="Bradley K.W."/>
            <person name="Asai D.J."/>
            <person name="Bowman C.A."/>
            <person name="Russell D.A."/>
            <person name="Pope W.H."/>
            <person name="Jacobs-Sera D."/>
            <person name="Hendrix R.W."/>
            <person name="Hatfull G.F."/>
        </authorList>
    </citation>
    <scope>NUCLEOTIDE SEQUENCE [LARGE SCALE GENOMIC DNA]</scope>
    <source>
        <strain evidence="4 5">DSM 27648</strain>
    </source>
</reference>
<feature type="compositionally biased region" description="Pro residues" evidence="1">
    <location>
        <begin position="67"/>
        <end position="76"/>
    </location>
</feature>
<dbReference type="KEGG" id="llu:AKJ09_10652"/>
<feature type="signal peptide" evidence="2">
    <location>
        <begin position="1"/>
        <end position="36"/>
    </location>
</feature>
<accession>A0A0K1QE01</accession>
<feature type="compositionally biased region" description="Low complexity" evidence="1">
    <location>
        <begin position="57"/>
        <end position="66"/>
    </location>
</feature>
<feature type="domain" description="Glycoside hydrolase family 44 catalytic" evidence="3">
    <location>
        <begin position="169"/>
        <end position="354"/>
    </location>
</feature>
<feature type="compositionally biased region" description="Polar residues" evidence="1">
    <location>
        <begin position="196"/>
        <end position="205"/>
    </location>
</feature>
<feature type="chain" id="PRO_5005467228" evidence="2">
    <location>
        <begin position="37"/>
        <end position="582"/>
    </location>
</feature>
<evidence type="ECO:0000256" key="2">
    <source>
        <dbReference type="SAM" id="SignalP"/>
    </source>
</evidence>
<dbReference type="STRING" id="1391654.AKJ09_10652"/>
<evidence type="ECO:0000256" key="1">
    <source>
        <dbReference type="SAM" id="MobiDB-lite"/>
    </source>
</evidence>
<feature type="region of interest" description="Disordered" evidence="1">
    <location>
        <begin position="39"/>
        <end position="80"/>
    </location>
</feature>
<evidence type="ECO:0000259" key="3">
    <source>
        <dbReference type="Pfam" id="PF12891"/>
    </source>
</evidence>
<gene>
    <name evidence="4" type="ORF">AKJ09_10652</name>
</gene>
<keyword evidence="5" id="KW-1185">Reference proteome</keyword>
<dbReference type="RefSeq" id="WP_169928566.1">
    <property type="nucleotide sequence ID" value="NZ_CP012333.1"/>
</dbReference>
<dbReference type="Gene3D" id="3.20.20.80">
    <property type="entry name" value="Glycosidases"/>
    <property type="match status" value="1"/>
</dbReference>
<dbReference type="InterPro" id="IPR024745">
    <property type="entry name" value="GH44_cat"/>
</dbReference>
<protein>
    <submittedName>
        <fullName evidence="4">Endoglucanase J, the largest catalytic component of the cellulosome / Endoglucanase A</fullName>
    </submittedName>
</protein>
<dbReference type="PATRIC" id="fig|1391654.3.peg.10791"/>
<evidence type="ECO:0000313" key="5">
    <source>
        <dbReference type="Proteomes" id="UP000064967"/>
    </source>
</evidence>
<dbReference type="SUPFAM" id="SSF51011">
    <property type="entry name" value="Glycosyl hydrolase domain"/>
    <property type="match status" value="1"/>
</dbReference>
<feature type="region of interest" description="Disordered" evidence="1">
    <location>
        <begin position="195"/>
        <end position="218"/>
    </location>
</feature>
<dbReference type="EMBL" id="CP012333">
    <property type="protein sequence ID" value="AKV03989.1"/>
    <property type="molecule type" value="Genomic_DNA"/>
</dbReference>
<name>A0A0K1QE01_9BACT</name>
<dbReference type="Proteomes" id="UP000064967">
    <property type="component" value="Chromosome"/>
</dbReference>
<evidence type="ECO:0000313" key="4">
    <source>
        <dbReference type="EMBL" id="AKV03989.1"/>
    </source>
</evidence>
<dbReference type="Pfam" id="PF12891">
    <property type="entry name" value="Glyco_hydro_44"/>
    <property type="match status" value="1"/>
</dbReference>
<feature type="compositionally biased region" description="Gly residues" evidence="1">
    <location>
        <begin position="45"/>
        <end position="56"/>
    </location>
</feature>
<organism evidence="4 5">
    <name type="scientific">Labilithrix luteola</name>
    <dbReference type="NCBI Taxonomy" id="1391654"/>
    <lineage>
        <taxon>Bacteria</taxon>
        <taxon>Pseudomonadati</taxon>
        <taxon>Myxococcota</taxon>
        <taxon>Polyangia</taxon>
        <taxon>Polyangiales</taxon>
        <taxon>Labilitrichaceae</taxon>
        <taxon>Labilithrix</taxon>
    </lineage>
</organism>
<dbReference type="InterPro" id="IPR013780">
    <property type="entry name" value="Glyco_hydro_b"/>
</dbReference>
<dbReference type="SUPFAM" id="SSF51445">
    <property type="entry name" value="(Trans)glycosidases"/>
    <property type="match status" value="1"/>
</dbReference>